<name>G1KS57_ANOCA</name>
<reference evidence="8" key="3">
    <citation type="submission" date="2025-09" db="UniProtKB">
        <authorList>
            <consortium name="Ensembl"/>
        </authorList>
    </citation>
    <scope>IDENTIFICATION</scope>
</reference>
<evidence type="ECO:0000256" key="4">
    <source>
        <dbReference type="ARBA" id="ARBA00023157"/>
    </source>
</evidence>
<dbReference type="InterPro" id="IPR016187">
    <property type="entry name" value="CTDL_fold"/>
</dbReference>
<dbReference type="Pfam" id="PF00059">
    <property type="entry name" value="Lectin_C"/>
    <property type="match status" value="1"/>
</dbReference>
<dbReference type="InterPro" id="IPR033989">
    <property type="entry name" value="CD209-like_CTLD"/>
</dbReference>
<dbReference type="CDD" id="cd03590">
    <property type="entry name" value="CLECT_DC-SIGN_like"/>
    <property type="match status" value="1"/>
</dbReference>
<evidence type="ECO:0000256" key="1">
    <source>
        <dbReference type="ARBA" id="ARBA00004613"/>
    </source>
</evidence>
<dbReference type="SMART" id="SM00034">
    <property type="entry name" value="CLECT"/>
    <property type="match status" value="1"/>
</dbReference>
<evidence type="ECO:0000256" key="6">
    <source>
        <dbReference type="SAM" id="Phobius"/>
    </source>
</evidence>
<dbReference type="InterPro" id="IPR016186">
    <property type="entry name" value="C-type_lectin-like/link_sf"/>
</dbReference>
<dbReference type="Gene3D" id="3.10.100.10">
    <property type="entry name" value="Mannose-Binding Protein A, subunit A"/>
    <property type="match status" value="1"/>
</dbReference>
<dbReference type="SUPFAM" id="SSF56436">
    <property type="entry name" value="C-type lectin-like"/>
    <property type="match status" value="1"/>
</dbReference>
<dbReference type="PROSITE" id="PS50041">
    <property type="entry name" value="C_TYPE_LECTIN_2"/>
    <property type="match status" value="1"/>
</dbReference>
<dbReference type="Proteomes" id="UP000001646">
    <property type="component" value="Chromosome 2"/>
</dbReference>
<dbReference type="GO" id="GO:0030246">
    <property type="term" value="F:carbohydrate binding"/>
    <property type="evidence" value="ECO:0000318"/>
    <property type="project" value="GO_Central"/>
</dbReference>
<dbReference type="HOGENOM" id="CLU_049894_10_2_1"/>
<reference evidence="8 9" key="1">
    <citation type="submission" date="2009-12" db="EMBL/GenBank/DDBJ databases">
        <title>The Genome Sequence of Anolis carolinensis (Green Anole Lizard).</title>
        <authorList>
            <consortium name="The Genome Sequencing Platform"/>
            <person name="Di Palma F."/>
            <person name="Alfoldi J."/>
            <person name="Heiman D."/>
            <person name="Young S."/>
            <person name="Grabherr M."/>
            <person name="Johnson J."/>
            <person name="Lander E.S."/>
            <person name="Lindblad-Toh K."/>
        </authorList>
    </citation>
    <scope>NUCLEOTIDE SEQUENCE [LARGE SCALE GENOMIC DNA]</scope>
    <source>
        <strain evidence="8 9">JBL SC #1</strain>
    </source>
</reference>
<dbReference type="GO" id="GO:0005576">
    <property type="term" value="C:extracellular region"/>
    <property type="evidence" value="ECO:0007669"/>
    <property type="project" value="UniProtKB-SubCell"/>
</dbReference>
<keyword evidence="6" id="KW-1133">Transmembrane helix</keyword>
<keyword evidence="6" id="KW-0472">Membrane</keyword>
<evidence type="ECO:0000259" key="7">
    <source>
        <dbReference type="PROSITE" id="PS50041"/>
    </source>
</evidence>
<reference evidence="8" key="2">
    <citation type="submission" date="2025-08" db="UniProtKB">
        <authorList>
            <consortium name="Ensembl"/>
        </authorList>
    </citation>
    <scope>IDENTIFICATION</scope>
</reference>
<evidence type="ECO:0000256" key="2">
    <source>
        <dbReference type="ARBA" id="ARBA00022525"/>
    </source>
</evidence>
<dbReference type="Bgee" id="ENSACAG00000016113">
    <property type="expression patterns" value="Expressed in lung and 6 other cell types or tissues"/>
</dbReference>
<organism evidence="8 9">
    <name type="scientific">Anolis carolinensis</name>
    <name type="common">Green anole</name>
    <name type="synonym">American chameleon</name>
    <dbReference type="NCBI Taxonomy" id="28377"/>
    <lineage>
        <taxon>Eukaryota</taxon>
        <taxon>Metazoa</taxon>
        <taxon>Chordata</taxon>
        <taxon>Craniata</taxon>
        <taxon>Vertebrata</taxon>
        <taxon>Euteleostomi</taxon>
        <taxon>Lepidosauria</taxon>
        <taxon>Squamata</taxon>
        <taxon>Bifurcata</taxon>
        <taxon>Unidentata</taxon>
        <taxon>Episquamata</taxon>
        <taxon>Toxicofera</taxon>
        <taxon>Iguania</taxon>
        <taxon>Dactyloidae</taxon>
        <taxon>Anolis</taxon>
    </lineage>
</organism>
<feature type="domain" description="C-type lectin" evidence="7">
    <location>
        <begin position="137"/>
        <end position="249"/>
    </location>
</feature>
<dbReference type="GO" id="GO:0038187">
    <property type="term" value="F:pattern recognition receptor activity"/>
    <property type="evidence" value="ECO:0000318"/>
    <property type="project" value="GO_Central"/>
</dbReference>
<proteinExistence type="predicted"/>
<dbReference type="InParanoid" id="G1KS57"/>
<feature type="compositionally biased region" description="Basic and acidic residues" evidence="5">
    <location>
        <begin position="17"/>
        <end position="29"/>
    </location>
</feature>
<dbReference type="PANTHER" id="PTHR22803">
    <property type="entry name" value="MANNOSE, PHOSPHOLIPASE, LECTIN RECEPTOR RELATED"/>
    <property type="match status" value="1"/>
</dbReference>
<dbReference type="InterPro" id="IPR001304">
    <property type="entry name" value="C-type_lectin-like"/>
</dbReference>
<keyword evidence="4" id="KW-1015">Disulfide bond</keyword>
<evidence type="ECO:0000256" key="5">
    <source>
        <dbReference type="SAM" id="MobiDB-lite"/>
    </source>
</evidence>
<evidence type="ECO:0000256" key="3">
    <source>
        <dbReference type="ARBA" id="ARBA00022734"/>
    </source>
</evidence>
<dbReference type="GeneTree" id="ENSGT01020000230338"/>
<keyword evidence="3" id="KW-0430">Lectin</keyword>
<feature type="region of interest" description="Disordered" evidence="5">
    <location>
        <begin position="17"/>
        <end position="71"/>
    </location>
</feature>
<protein>
    <recommendedName>
        <fullName evidence="7">C-type lectin domain-containing protein</fullName>
    </recommendedName>
</protein>
<dbReference type="GO" id="GO:0006955">
    <property type="term" value="P:immune response"/>
    <property type="evidence" value="ECO:0000318"/>
    <property type="project" value="GO_Central"/>
</dbReference>
<keyword evidence="9" id="KW-1185">Reference proteome</keyword>
<dbReference type="InterPro" id="IPR050111">
    <property type="entry name" value="C-type_lectin/snaclec_domain"/>
</dbReference>
<dbReference type="Ensembl" id="ENSACAT00000016161.3">
    <property type="protein sequence ID" value="ENSACAP00000015844.3"/>
    <property type="gene ID" value="ENSACAG00000016113.3"/>
</dbReference>
<keyword evidence="6" id="KW-0812">Transmembrane</keyword>
<evidence type="ECO:0000313" key="9">
    <source>
        <dbReference type="Proteomes" id="UP000001646"/>
    </source>
</evidence>
<dbReference type="eggNOG" id="KOG4297">
    <property type="taxonomic scope" value="Eukaryota"/>
</dbReference>
<dbReference type="GO" id="GO:0009897">
    <property type="term" value="C:external side of plasma membrane"/>
    <property type="evidence" value="ECO:0000318"/>
    <property type="project" value="GO_Central"/>
</dbReference>
<keyword evidence="2" id="KW-0964">Secreted</keyword>
<accession>G1KS57</accession>
<comment type="subcellular location">
    <subcellularLocation>
        <location evidence="1">Secreted</location>
    </subcellularLocation>
</comment>
<feature type="transmembrane region" description="Helical" evidence="6">
    <location>
        <begin position="78"/>
        <end position="98"/>
    </location>
</feature>
<dbReference type="AlphaFoldDB" id="G1KS57"/>
<sequence length="256" mass="29231">MRMASWKGLYVNVEAHEHGIEEPRNHEPKSQPAGIKEQPEEDSLYEAVDPTTRLEVKQREPVPPTSSPARTPTCSRKVILLTGAALLAISMFLNVLLLTMGTVHYSKMGDTLEQVRNENKRLQETACTPLGRDWNAFQESYYFFSHTPGSWDVANQSCTSMGSHLLTINSAEEKDYVANVMKITSYWIGLTDQELEGDWKWVDGTKAEREKSYWHSSEPGGGKSENCAMVSHALWYDCPCKERYHWICKRRIRPMT</sequence>
<evidence type="ECO:0000313" key="8">
    <source>
        <dbReference type="Ensembl" id="ENSACAP00000015844.3"/>
    </source>
</evidence>